<protein>
    <submittedName>
        <fullName evidence="7">Probable ubiquitin carboxyl-terminal hydrolase (inferred by orthology to a C. elegans protein)</fullName>
    </submittedName>
</protein>
<evidence type="ECO:0000256" key="3">
    <source>
        <dbReference type="SAM" id="MobiDB-lite"/>
    </source>
</evidence>
<name>A0A0N4XPC2_NIPBR</name>
<evidence type="ECO:0000259" key="4">
    <source>
        <dbReference type="PROSITE" id="PS50235"/>
    </source>
</evidence>
<accession>A0A0N4XPC2</accession>
<dbReference type="STRING" id="27835.A0A0N4XPC2"/>
<feature type="coiled-coil region" evidence="2">
    <location>
        <begin position="237"/>
        <end position="264"/>
    </location>
</feature>
<gene>
    <name evidence="5" type="ORF">NBR_LOCUS4375</name>
</gene>
<evidence type="ECO:0000313" key="7">
    <source>
        <dbReference type="WBParaSite" id="NBR_0000437401-mRNA-1"/>
    </source>
</evidence>
<dbReference type="InterPro" id="IPR050164">
    <property type="entry name" value="Peptidase_C19"/>
</dbReference>
<dbReference type="InterPro" id="IPR028889">
    <property type="entry name" value="USP"/>
</dbReference>
<reference evidence="7" key="1">
    <citation type="submission" date="2017-02" db="UniProtKB">
        <authorList>
            <consortium name="WormBaseParasite"/>
        </authorList>
    </citation>
    <scope>IDENTIFICATION</scope>
</reference>
<feature type="domain" description="USP" evidence="4">
    <location>
        <begin position="1"/>
        <end position="393"/>
    </location>
</feature>
<evidence type="ECO:0000313" key="6">
    <source>
        <dbReference type="Proteomes" id="UP000271162"/>
    </source>
</evidence>
<keyword evidence="2" id="KW-0175">Coiled coil</keyword>
<dbReference type="GO" id="GO:0005634">
    <property type="term" value="C:nucleus"/>
    <property type="evidence" value="ECO:0007669"/>
    <property type="project" value="TreeGrafter"/>
</dbReference>
<reference evidence="5 6" key="2">
    <citation type="submission" date="2018-11" db="EMBL/GenBank/DDBJ databases">
        <authorList>
            <consortium name="Pathogen Informatics"/>
        </authorList>
    </citation>
    <scope>NUCLEOTIDE SEQUENCE [LARGE SCALE GENOMIC DNA]</scope>
</reference>
<dbReference type="Pfam" id="PF00443">
    <property type="entry name" value="UCH"/>
    <property type="match status" value="1"/>
</dbReference>
<proteinExistence type="inferred from homology"/>
<sequence>MDLGNRRYIDPSEALNVVSALAARSRSDVILGRQQDASEMMSSLMDWMEKGLGRQDTNGAVHDAADSQQSPQVAISQSVDAMETSPAASVEPSSAMDTAAAATQDAANSEEMRKGSPTPSTPNFRTNLECIQALFHGYQAERARNDVTNSWSKLEYTSLFPIHVSHGNLHDALEAHQFLNDSGKEPWFESLPAVLIFSLGRYFFNGTKGETEKLNMRFHFPRTIYMDRYMSSNYENVSQIREARNQLRNQLANVRAELKGLNEFPIGDRTDKLVNIIRSALNFAKGAVQDCSPGDKMDVGTGIIALPGPTPVNKQQSFVEEKPPVTPSLENPQQLSNIVPELEKALMELESNQKLLRAREQDLLSMIDDIYERDDLKQHGYRLHAVAIHQGQA</sequence>
<dbReference type="PROSITE" id="PS50235">
    <property type="entry name" value="USP_3"/>
    <property type="match status" value="1"/>
</dbReference>
<dbReference type="GO" id="GO:0005829">
    <property type="term" value="C:cytosol"/>
    <property type="evidence" value="ECO:0007669"/>
    <property type="project" value="TreeGrafter"/>
</dbReference>
<feature type="compositionally biased region" description="Polar residues" evidence="3">
    <location>
        <begin position="66"/>
        <end position="79"/>
    </location>
</feature>
<feature type="compositionally biased region" description="Low complexity" evidence="3">
    <location>
        <begin position="95"/>
        <end position="107"/>
    </location>
</feature>
<evidence type="ECO:0000256" key="1">
    <source>
        <dbReference type="ARBA" id="ARBA00009085"/>
    </source>
</evidence>
<feature type="region of interest" description="Disordered" evidence="3">
    <location>
        <begin position="57"/>
        <end position="123"/>
    </location>
</feature>
<dbReference type="WBParaSite" id="NBR_0000437401-mRNA-1">
    <property type="protein sequence ID" value="NBR_0000437401-mRNA-1"/>
    <property type="gene ID" value="NBR_0000437401"/>
</dbReference>
<dbReference type="PANTHER" id="PTHR24006:SF827">
    <property type="entry name" value="UBIQUITIN CARBOXYL-TERMINAL HYDROLASE 34"/>
    <property type="match status" value="1"/>
</dbReference>
<evidence type="ECO:0000256" key="2">
    <source>
        <dbReference type="SAM" id="Coils"/>
    </source>
</evidence>
<comment type="similarity">
    <text evidence="1">Belongs to the peptidase C19 family.</text>
</comment>
<dbReference type="AlphaFoldDB" id="A0A0N4XPC2"/>
<dbReference type="SUPFAM" id="SSF54001">
    <property type="entry name" value="Cysteine proteinases"/>
    <property type="match status" value="1"/>
</dbReference>
<organism evidence="7">
    <name type="scientific">Nippostrongylus brasiliensis</name>
    <name type="common">Rat hookworm</name>
    <dbReference type="NCBI Taxonomy" id="27835"/>
    <lineage>
        <taxon>Eukaryota</taxon>
        <taxon>Metazoa</taxon>
        <taxon>Ecdysozoa</taxon>
        <taxon>Nematoda</taxon>
        <taxon>Chromadorea</taxon>
        <taxon>Rhabditida</taxon>
        <taxon>Rhabditina</taxon>
        <taxon>Rhabditomorpha</taxon>
        <taxon>Strongyloidea</taxon>
        <taxon>Heligmosomidae</taxon>
        <taxon>Nippostrongylus</taxon>
    </lineage>
</organism>
<dbReference type="InterPro" id="IPR001394">
    <property type="entry name" value="Peptidase_C19_UCH"/>
</dbReference>
<dbReference type="Proteomes" id="UP000271162">
    <property type="component" value="Unassembled WGS sequence"/>
</dbReference>
<dbReference type="PANTHER" id="PTHR24006">
    <property type="entry name" value="UBIQUITIN CARBOXYL-TERMINAL HYDROLASE"/>
    <property type="match status" value="1"/>
</dbReference>
<dbReference type="Gene3D" id="3.90.70.10">
    <property type="entry name" value="Cysteine proteinases"/>
    <property type="match status" value="1"/>
</dbReference>
<dbReference type="EMBL" id="UYSL01008037">
    <property type="protein sequence ID" value="VDL67964.1"/>
    <property type="molecule type" value="Genomic_DNA"/>
</dbReference>
<keyword evidence="6" id="KW-1185">Reference proteome</keyword>
<dbReference type="GO" id="GO:0016579">
    <property type="term" value="P:protein deubiquitination"/>
    <property type="evidence" value="ECO:0007669"/>
    <property type="project" value="InterPro"/>
</dbReference>
<dbReference type="GO" id="GO:0004843">
    <property type="term" value="F:cysteine-type deubiquitinase activity"/>
    <property type="evidence" value="ECO:0007669"/>
    <property type="project" value="InterPro"/>
</dbReference>
<evidence type="ECO:0000313" key="5">
    <source>
        <dbReference type="EMBL" id="VDL67964.1"/>
    </source>
</evidence>
<dbReference type="InterPro" id="IPR038765">
    <property type="entry name" value="Papain-like_cys_pep_sf"/>
</dbReference>